<keyword evidence="1" id="KW-1133">Transmembrane helix</keyword>
<reference evidence="2" key="2">
    <citation type="submission" date="2021-04" db="EMBL/GenBank/DDBJ databases">
        <authorList>
            <person name="Gilroy R."/>
        </authorList>
    </citation>
    <scope>NUCLEOTIDE SEQUENCE</scope>
    <source>
        <strain evidence="2">USAMLcec3-2134</strain>
    </source>
</reference>
<evidence type="ECO:0000313" key="3">
    <source>
        <dbReference type="Proteomes" id="UP000886883"/>
    </source>
</evidence>
<dbReference type="Proteomes" id="UP000886883">
    <property type="component" value="Unassembled WGS sequence"/>
</dbReference>
<keyword evidence="1" id="KW-0472">Membrane</keyword>
<name>A0A9D2SDM7_9FIRM</name>
<reference evidence="2" key="1">
    <citation type="journal article" date="2021" name="PeerJ">
        <title>Extensive microbial diversity within the chicken gut microbiome revealed by metagenomics and culture.</title>
        <authorList>
            <person name="Gilroy R."/>
            <person name="Ravi A."/>
            <person name="Getino M."/>
            <person name="Pursley I."/>
            <person name="Horton D.L."/>
            <person name="Alikhan N.F."/>
            <person name="Baker D."/>
            <person name="Gharbi K."/>
            <person name="Hall N."/>
            <person name="Watson M."/>
            <person name="Adriaenssens E.M."/>
            <person name="Foster-Nyarko E."/>
            <person name="Jarju S."/>
            <person name="Secka A."/>
            <person name="Antonio M."/>
            <person name="Oren A."/>
            <person name="Chaudhuri R.R."/>
            <person name="La Ragione R."/>
            <person name="Hildebrand F."/>
            <person name="Pallen M.J."/>
        </authorList>
    </citation>
    <scope>NUCLEOTIDE SEQUENCE</scope>
    <source>
        <strain evidence="2">USAMLcec3-2134</strain>
    </source>
</reference>
<feature type="transmembrane region" description="Helical" evidence="1">
    <location>
        <begin position="12"/>
        <end position="34"/>
    </location>
</feature>
<accession>A0A9D2SDM7</accession>
<dbReference type="AlphaFoldDB" id="A0A9D2SDM7"/>
<dbReference type="EMBL" id="DWXE01000022">
    <property type="protein sequence ID" value="HJB91133.1"/>
    <property type="molecule type" value="Genomic_DNA"/>
</dbReference>
<evidence type="ECO:0000313" key="2">
    <source>
        <dbReference type="EMBL" id="HJB91133.1"/>
    </source>
</evidence>
<protein>
    <submittedName>
        <fullName evidence="2">Uncharacterized protein</fullName>
    </submittedName>
</protein>
<proteinExistence type="predicted"/>
<gene>
    <name evidence="2" type="ORF">H9763_06645</name>
</gene>
<evidence type="ECO:0000256" key="1">
    <source>
        <dbReference type="SAM" id="Phobius"/>
    </source>
</evidence>
<keyword evidence="1" id="KW-0812">Transmembrane</keyword>
<organism evidence="2 3">
    <name type="scientific">Candidatus Eisenbergiella merdigallinarum</name>
    <dbReference type="NCBI Taxonomy" id="2838552"/>
    <lineage>
        <taxon>Bacteria</taxon>
        <taxon>Bacillati</taxon>
        <taxon>Bacillota</taxon>
        <taxon>Clostridia</taxon>
        <taxon>Lachnospirales</taxon>
        <taxon>Lachnospiraceae</taxon>
        <taxon>Eisenbergiella</taxon>
    </lineage>
</organism>
<sequence length="165" mass="19030">MILFIGQKIKSILPEILFTVSLIVAILYVFFLFVQQHFPSKVSNINSEEIVDGLIYNIDSIYLEKNNLQINGWALIENEYISSVNTQVLLFNRELNSYASIYTEMVKREDVATAIGTGYDYEYSGFSARSVLKTDSWKNADVYIWYRNNNHSILLDTGLNLSEFQ</sequence>
<comment type="caution">
    <text evidence="2">The sequence shown here is derived from an EMBL/GenBank/DDBJ whole genome shotgun (WGS) entry which is preliminary data.</text>
</comment>